<evidence type="ECO:0000313" key="3">
    <source>
        <dbReference type="Proteomes" id="UP000323597"/>
    </source>
</evidence>
<keyword evidence="1" id="KW-0472">Membrane</keyword>
<keyword evidence="3" id="KW-1185">Reference proteome</keyword>
<name>A0A5D2XPD6_GOSMU</name>
<dbReference type="AlphaFoldDB" id="A0A5D2XPD6"/>
<organism evidence="2 3">
    <name type="scientific">Gossypium mustelinum</name>
    <name type="common">Cotton</name>
    <name type="synonym">Gossypium caicoense</name>
    <dbReference type="NCBI Taxonomy" id="34275"/>
    <lineage>
        <taxon>Eukaryota</taxon>
        <taxon>Viridiplantae</taxon>
        <taxon>Streptophyta</taxon>
        <taxon>Embryophyta</taxon>
        <taxon>Tracheophyta</taxon>
        <taxon>Spermatophyta</taxon>
        <taxon>Magnoliopsida</taxon>
        <taxon>eudicotyledons</taxon>
        <taxon>Gunneridae</taxon>
        <taxon>Pentapetalae</taxon>
        <taxon>rosids</taxon>
        <taxon>malvids</taxon>
        <taxon>Malvales</taxon>
        <taxon>Malvaceae</taxon>
        <taxon>Malvoideae</taxon>
        <taxon>Gossypium</taxon>
    </lineage>
</organism>
<sequence length="61" mass="6821">MGLQKPLRRHLSQRIWFTEAFLAYACPLSYLLPGLSFVGDCIVLITRSVLLIESVAFGPLV</sequence>
<gene>
    <name evidence="2" type="ORF">E1A91_A10G204100v1</name>
</gene>
<dbReference type="Proteomes" id="UP000323597">
    <property type="component" value="Chromosome A10"/>
</dbReference>
<dbReference type="EMBL" id="CM017645">
    <property type="protein sequence ID" value="TYJ15737.1"/>
    <property type="molecule type" value="Genomic_DNA"/>
</dbReference>
<protein>
    <submittedName>
        <fullName evidence="2">Uncharacterized protein</fullName>
    </submittedName>
</protein>
<accession>A0A5D2XPD6</accession>
<proteinExistence type="predicted"/>
<feature type="transmembrane region" description="Helical" evidence="1">
    <location>
        <begin position="21"/>
        <end position="45"/>
    </location>
</feature>
<reference evidence="2 3" key="1">
    <citation type="submission" date="2019-07" db="EMBL/GenBank/DDBJ databases">
        <title>WGS assembly of Gossypium mustelinum.</title>
        <authorList>
            <person name="Chen Z.J."/>
            <person name="Sreedasyam A."/>
            <person name="Ando A."/>
            <person name="Song Q."/>
            <person name="De L."/>
            <person name="Hulse-Kemp A."/>
            <person name="Ding M."/>
            <person name="Ye W."/>
            <person name="Kirkbride R."/>
            <person name="Jenkins J."/>
            <person name="Plott C."/>
            <person name="Lovell J."/>
            <person name="Lin Y.-M."/>
            <person name="Vaughn R."/>
            <person name="Liu B."/>
            <person name="Li W."/>
            <person name="Simpson S."/>
            <person name="Scheffler B."/>
            <person name="Saski C."/>
            <person name="Grover C."/>
            <person name="Hu G."/>
            <person name="Conover J."/>
            <person name="Carlson J."/>
            <person name="Shu S."/>
            <person name="Boston L."/>
            <person name="Williams M."/>
            <person name="Peterson D."/>
            <person name="Mcgee K."/>
            <person name="Jones D."/>
            <person name="Wendel J."/>
            <person name="Stelly D."/>
            <person name="Grimwood J."/>
            <person name="Schmutz J."/>
        </authorList>
    </citation>
    <scope>NUCLEOTIDE SEQUENCE [LARGE SCALE GENOMIC DNA]</scope>
    <source>
        <strain evidence="2">1408120.09</strain>
    </source>
</reference>
<keyword evidence="1" id="KW-1133">Transmembrane helix</keyword>
<evidence type="ECO:0000256" key="1">
    <source>
        <dbReference type="SAM" id="Phobius"/>
    </source>
</evidence>
<evidence type="ECO:0000313" key="2">
    <source>
        <dbReference type="EMBL" id="TYJ15737.1"/>
    </source>
</evidence>
<keyword evidence="1" id="KW-0812">Transmembrane</keyword>